<reference evidence="1 2" key="1">
    <citation type="submission" date="2019-10" db="EMBL/GenBank/DDBJ databases">
        <authorList>
            <person name="Palmer J.M."/>
        </authorList>
    </citation>
    <scope>NUCLEOTIDE SEQUENCE [LARGE SCALE GENOMIC DNA]</scope>
    <source>
        <strain evidence="1 2">TWF506</strain>
    </source>
</reference>
<comment type="caution">
    <text evidence="1">The sequence shown here is derived from an EMBL/GenBank/DDBJ whole genome shotgun (WGS) entry which is preliminary data.</text>
</comment>
<protein>
    <recommendedName>
        <fullName evidence="3">F-box domain-containing protein</fullName>
    </recommendedName>
</protein>
<keyword evidence="2" id="KW-1185">Reference proteome</keyword>
<evidence type="ECO:0000313" key="2">
    <source>
        <dbReference type="Proteomes" id="UP001307849"/>
    </source>
</evidence>
<dbReference type="Proteomes" id="UP001307849">
    <property type="component" value="Unassembled WGS sequence"/>
</dbReference>
<dbReference type="EMBL" id="JAVHJM010000015">
    <property type="protein sequence ID" value="KAK6497163.1"/>
    <property type="molecule type" value="Genomic_DNA"/>
</dbReference>
<gene>
    <name evidence="1" type="ORF">TWF506_004637</name>
</gene>
<accession>A0AAN8RP21</accession>
<sequence>MNLAMSSITIPPQVAESKPTLLALPTEVILSILYFLNSEGKEQFAKCSRKCYFIAFRVRFSGVRLAWRTSVYGYLKPFSDGEMLSSFREYIRSTSIAVIDIGQLLTLIPLLTQFPNITKIYIKVMNTYLFDKPLYLALFPLLNTTLPFYHNITELRLHWEGGYRQHYRKGDPEDACIEATGYIPPTNGMPIRSNNTILPQNLPAATFEQLNDPEGYYNFRLGLHTLPQREFLGPYIPLAEFVKRVATEVHLPKSLKSLRLDINNPEICLLPLIDSTAVDTLHLTDITRITPNLTNPSEILQFHTIKSLTLDSKSKSYTRYLQTIASQFPNVEIFKLKRWSCKKWDLNGIPNFRALRELKCTWSTCMRGEWDGVSSFEGQLKERFGRGEWRELRKVRLFGVTATVKGYFDVWLGCRVRRRVGGVVFKWDSCFKKCS</sequence>
<name>A0AAN8RP21_9PEZI</name>
<evidence type="ECO:0000313" key="1">
    <source>
        <dbReference type="EMBL" id="KAK6497163.1"/>
    </source>
</evidence>
<dbReference type="AlphaFoldDB" id="A0AAN8RP21"/>
<proteinExistence type="predicted"/>
<evidence type="ECO:0008006" key="3">
    <source>
        <dbReference type="Google" id="ProtNLM"/>
    </source>
</evidence>
<organism evidence="1 2">
    <name type="scientific">Arthrobotrys conoides</name>
    <dbReference type="NCBI Taxonomy" id="74498"/>
    <lineage>
        <taxon>Eukaryota</taxon>
        <taxon>Fungi</taxon>
        <taxon>Dikarya</taxon>
        <taxon>Ascomycota</taxon>
        <taxon>Pezizomycotina</taxon>
        <taxon>Orbiliomycetes</taxon>
        <taxon>Orbiliales</taxon>
        <taxon>Orbiliaceae</taxon>
        <taxon>Arthrobotrys</taxon>
    </lineage>
</organism>